<reference evidence="1 2" key="1">
    <citation type="submission" date="2018-02" db="EMBL/GenBank/DDBJ databases">
        <title>Complete genome sequencing of Faecalibacterium prausnitzii strains isolated from the human gut.</title>
        <authorList>
            <person name="Fitzgerald B.C."/>
            <person name="Shkoporov A.N."/>
            <person name="Ross P.R."/>
            <person name="Hill C."/>
        </authorList>
    </citation>
    <scope>NUCLEOTIDE SEQUENCE [LARGE SCALE GENOMIC DNA]</scope>
    <source>
        <strain evidence="1 2">APC942/18-1</strain>
    </source>
</reference>
<evidence type="ECO:0000313" key="2">
    <source>
        <dbReference type="Proteomes" id="UP000250997"/>
    </source>
</evidence>
<accession>A0AAX1QL94</accession>
<evidence type="ECO:0000313" key="1">
    <source>
        <dbReference type="EMBL" id="RAW50998.1"/>
    </source>
</evidence>
<comment type="caution">
    <text evidence="1">The sequence shown here is derived from an EMBL/GenBank/DDBJ whole genome shotgun (WGS) entry which is preliminary data.</text>
</comment>
<name>A0AAX1QL94_9FIRM</name>
<organism evidence="1 2">
    <name type="scientific">Faecalibacterium prausnitzii</name>
    <dbReference type="NCBI Taxonomy" id="853"/>
    <lineage>
        <taxon>Bacteria</taxon>
        <taxon>Bacillati</taxon>
        <taxon>Bacillota</taxon>
        <taxon>Clostridia</taxon>
        <taxon>Eubacteriales</taxon>
        <taxon>Oscillospiraceae</taxon>
        <taxon>Faecalibacterium</taxon>
    </lineage>
</organism>
<protein>
    <submittedName>
        <fullName evidence="1">Uncharacterized protein</fullName>
    </submittedName>
</protein>
<dbReference type="Proteomes" id="UP000250997">
    <property type="component" value="Unassembled WGS sequence"/>
</dbReference>
<gene>
    <name evidence="1" type="ORF">C4N27_06280</name>
</gene>
<dbReference type="EMBL" id="PRLA01000003">
    <property type="protein sequence ID" value="RAW50998.1"/>
    <property type="molecule type" value="Genomic_DNA"/>
</dbReference>
<proteinExistence type="predicted"/>
<dbReference type="RefSeq" id="WP_158395019.1">
    <property type="nucleotide sequence ID" value="NZ_CP026548.1"/>
</dbReference>
<dbReference type="AlphaFoldDB" id="A0AAX1QL94"/>
<sequence>MEKSFRLAEKAGHLLGECLGGAVVTTSYSQDHNDLIWELSGYPIYGTHGTGKVYIVFPAKTFYVRAGDVKYCPMAQDQVRLCQGSLDKPLAHPHIYSGSAHPCWSEGTRASVADFLATLIETLTLSNVTSKSVSYGRCASGLLGVGQDAICHSAMQMKRVYAAFRPLPIVKDRVKLTRYINNRWITIVSHFM</sequence>